<comment type="caution">
    <text evidence="2">The sequence shown here is derived from an EMBL/GenBank/DDBJ whole genome shotgun (WGS) entry which is preliminary data.</text>
</comment>
<name>F9DQ08_9BACL</name>
<dbReference type="HOGENOM" id="CLU_2847634_0_0_9"/>
<dbReference type="AlphaFoldDB" id="F9DQ08"/>
<organism evidence="2 3">
    <name type="scientific">Sporosarcina newyorkensis 2681</name>
    <dbReference type="NCBI Taxonomy" id="1027292"/>
    <lineage>
        <taxon>Bacteria</taxon>
        <taxon>Bacillati</taxon>
        <taxon>Bacillota</taxon>
        <taxon>Bacilli</taxon>
        <taxon>Bacillales</taxon>
        <taxon>Caryophanaceae</taxon>
        <taxon>Sporosarcina</taxon>
    </lineage>
</organism>
<gene>
    <name evidence="2" type="ORF">HMPREF9372_0888</name>
</gene>
<sequence length="65" mass="6998">MILFPKLSVFHEHAKAQLIVVEGGDSLGISVRLETPQEQSDEEAQATPPGKRPSATEINVAKPCT</sequence>
<feature type="region of interest" description="Disordered" evidence="1">
    <location>
        <begin position="35"/>
        <end position="65"/>
    </location>
</feature>
<protein>
    <submittedName>
        <fullName evidence="2">Uncharacterized protein</fullName>
    </submittedName>
</protein>
<dbReference type="EMBL" id="AFPZ01000020">
    <property type="protein sequence ID" value="EGQ27201.1"/>
    <property type="molecule type" value="Genomic_DNA"/>
</dbReference>
<evidence type="ECO:0000256" key="1">
    <source>
        <dbReference type="SAM" id="MobiDB-lite"/>
    </source>
</evidence>
<accession>F9DQ08</accession>
<reference evidence="2 3" key="1">
    <citation type="submission" date="2011-04" db="EMBL/GenBank/DDBJ databases">
        <authorList>
            <person name="Muzny D."/>
            <person name="Qin X."/>
            <person name="Deng J."/>
            <person name="Jiang H."/>
            <person name="Liu Y."/>
            <person name="Qu J."/>
            <person name="Song X.-Z."/>
            <person name="Zhang L."/>
            <person name="Thornton R."/>
            <person name="Coyle M."/>
            <person name="Francisco L."/>
            <person name="Jackson L."/>
            <person name="Javaid M."/>
            <person name="Korchina V."/>
            <person name="Kovar C."/>
            <person name="Mata R."/>
            <person name="Mathew T."/>
            <person name="Ngo R."/>
            <person name="Nguyen L."/>
            <person name="Nguyen N."/>
            <person name="Okwuonu G."/>
            <person name="Ongeri F."/>
            <person name="Pham C."/>
            <person name="Simmons D."/>
            <person name="Wilczek-Boney K."/>
            <person name="Hale W."/>
            <person name="Jakkamsetti A."/>
            <person name="Pham P."/>
            <person name="Ruth R."/>
            <person name="San Lucas F."/>
            <person name="Warren J."/>
            <person name="Zhang J."/>
            <person name="Zhao Z."/>
            <person name="Zhou C."/>
            <person name="Zhu D."/>
            <person name="Lee S."/>
            <person name="Bess C."/>
            <person name="Blankenburg K."/>
            <person name="Forbes L."/>
            <person name="Fu Q."/>
            <person name="Gubbala S."/>
            <person name="Hirani K."/>
            <person name="Jayaseelan J.C."/>
            <person name="Lara F."/>
            <person name="Munidasa M."/>
            <person name="Palculict T."/>
            <person name="Patil S."/>
            <person name="Pu L.-L."/>
            <person name="Saada N."/>
            <person name="Tang L."/>
            <person name="Weissenberger G."/>
            <person name="Zhu Y."/>
            <person name="Hemphill L."/>
            <person name="Shang Y."/>
            <person name="Youmans B."/>
            <person name="Ayvaz T."/>
            <person name="Ross M."/>
            <person name="Santibanez J."/>
            <person name="Aqrawi P."/>
            <person name="Gross S."/>
            <person name="Joshi V."/>
            <person name="Fowler G."/>
            <person name="Nazareth L."/>
            <person name="Reid J."/>
            <person name="Worley K."/>
            <person name="Petrosino J."/>
            <person name="Highlander S."/>
            <person name="Gibbs R."/>
        </authorList>
    </citation>
    <scope>NUCLEOTIDE SEQUENCE [LARGE SCALE GENOMIC DNA]</scope>
    <source>
        <strain evidence="2 3">2681</strain>
    </source>
</reference>
<evidence type="ECO:0000313" key="3">
    <source>
        <dbReference type="Proteomes" id="UP000005316"/>
    </source>
</evidence>
<evidence type="ECO:0000313" key="2">
    <source>
        <dbReference type="EMBL" id="EGQ27201.1"/>
    </source>
</evidence>
<dbReference type="Proteomes" id="UP000005316">
    <property type="component" value="Unassembled WGS sequence"/>
</dbReference>
<proteinExistence type="predicted"/>